<protein>
    <submittedName>
        <fullName evidence="2">Uncharacterized protein</fullName>
    </submittedName>
</protein>
<dbReference type="EMBL" id="CAQQ02014837">
    <property type="status" value="NOT_ANNOTATED_CDS"/>
    <property type="molecule type" value="Genomic_DNA"/>
</dbReference>
<feature type="region of interest" description="Disordered" evidence="1">
    <location>
        <begin position="1"/>
        <end position="21"/>
    </location>
</feature>
<evidence type="ECO:0000256" key="1">
    <source>
        <dbReference type="SAM" id="MobiDB-lite"/>
    </source>
</evidence>
<evidence type="ECO:0000313" key="3">
    <source>
        <dbReference type="Proteomes" id="UP000015102"/>
    </source>
</evidence>
<keyword evidence="3" id="KW-1185">Reference proteome</keyword>
<dbReference type="AlphaFoldDB" id="T1H056"/>
<evidence type="ECO:0000313" key="2">
    <source>
        <dbReference type="EnsemblMetazoa" id="MESCA009524-PA"/>
    </source>
</evidence>
<organism evidence="2 3">
    <name type="scientific">Megaselia scalaris</name>
    <name type="common">Humpbacked fly</name>
    <name type="synonym">Phora scalaris</name>
    <dbReference type="NCBI Taxonomy" id="36166"/>
    <lineage>
        <taxon>Eukaryota</taxon>
        <taxon>Metazoa</taxon>
        <taxon>Ecdysozoa</taxon>
        <taxon>Arthropoda</taxon>
        <taxon>Hexapoda</taxon>
        <taxon>Insecta</taxon>
        <taxon>Pterygota</taxon>
        <taxon>Neoptera</taxon>
        <taxon>Endopterygota</taxon>
        <taxon>Diptera</taxon>
        <taxon>Brachycera</taxon>
        <taxon>Muscomorpha</taxon>
        <taxon>Platypezoidea</taxon>
        <taxon>Phoridae</taxon>
        <taxon>Megaseliini</taxon>
        <taxon>Megaselia</taxon>
    </lineage>
</organism>
<reference evidence="2" key="2">
    <citation type="submission" date="2015-06" db="UniProtKB">
        <authorList>
            <consortium name="EnsemblMetazoa"/>
        </authorList>
    </citation>
    <scope>IDENTIFICATION</scope>
</reference>
<sequence length="87" mass="9967">MMGMKEAYSSKNTSMKNREDNGRQITIFKLMRADQWTTRNLDLEGIVVSARKREDIEIGKQVKARNGDIILKFGQGNVDIKEYNGQS</sequence>
<name>T1H056_MEGSC</name>
<reference evidence="3" key="1">
    <citation type="submission" date="2013-02" db="EMBL/GenBank/DDBJ databases">
        <authorList>
            <person name="Hughes D."/>
        </authorList>
    </citation>
    <scope>NUCLEOTIDE SEQUENCE</scope>
    <source>
        <strain>Durham</strain>
        <strain evidence="3">NC isolate 2 -- Noor lab</strain>
    </source>
</reference>
<dbReference type="Proteomes" id="UP000015102">
    <property type="component" value="Unassembled WGS sequence"/>
</dbReference>
<dbReference type="HOGENOM" id="CLU_2485913_0_0_1"/>
<accession>T1H056</accession>
<dbReference type="EnsemblMetazoa" id="MESCA009524-RA">
    <property type="protein sequence ID" value="MESCA009524-PA"/>
    <property type="gene ID" value="MESCA009524"/>
</dbReference>
<proteinExistence type="predicted"/>
<dbReference type="EMBL" id="CAQQ02014836">
    <property type="status" value="NOT_ANNOTATED_CDS"/>
    <property type="molecule type" value="Genomic_DNA"/>
</dbReference>